<dbReference type="Proteomes" id="UP000663851">
    <property type="component" value="Unassembled WGS sequence"/>
</dbReference>
<evidence type="ECO:0000313" key="5">
    <source>
        <dbReference type="EMBL" id="CAF3393696.1"/>
    </source>
</evidence>
<comment type="caution">
    <text evidence="7">The sequence shown here is derived from an EMBL/GenBank/DDBJ whole genome shotgun (WGS) entry which is preliminary data.</text>
</comment>
<accession>A0A818MNZ1</accession>
<organism evidence="7 12">
    <name type="scientific">Rotaria socialis</name>
    <dbReference type="NCBI Taxonomy" id="392032"/>
    <lineage>
        <taxon>Eukaryota</taxon>
        <taxon>Metazoa</taxon>
        <taxon>Spiralia</taxon>
        <taxon>Gnathifera</taxon>
        <taxon>Rotifera</taxon>
        <taxon>Eurotatoria</taxon>
        <taxon>Bdelloidea</taxon>
        <taxon>Philodinida</taxon>
        <taxon>Philodinidae</taxon>
        <taxon>Rotaria</taxon>
    </lineage>
</organism>
<dbReference type="Proteomes" id="UP000663833">
    <property type="component" value="Unassembled WGS sequence"/>
</dbReference>
<proteinExistence type="inferred from homology"/>
<dbReference type="Proteomes" id="UP000663848">
    <property type="component" value="Unassembled WGS sequence"/>
</dbReference>
<evidence type="ECO:0000259" key="3">
    <source>
        <dbReference type="Pfam" id="PF00685"/>
    </source>
</evidence>
<evidence type="ECO:0000313" key="6">
    <source>
        <dbReference type="EMBL" id="CAF3396491.1"/>
    </source>
</evidence>
<dbReference type="OrthoDB" id="205623at2759"/>
<name>A0A818MNZ1_9BILA</name>
<evidence type="ECO:0000313" key="7">
    <source>
        <dbReference type="EMBL" id="CAF3592302.1"/>
    </source>
</evidence>
<gene>
    <name evidence="7" type="ORF">FME351_LOCUS21517</name>
    <name evidence="6" type="ORF">GRG538_LOCUS9605</name>
    <name evidence="9" type="ORF">HFQ381_LOCUS29523</name>
    <name evidence="5" type="ORF">LUA448_LOCUS16910</name>
    <name evidence="11" type="ORF">QYT958_LOCUS24839</name>
    <name evidence="4" type="ORF">TIS948_LOCUS15796</name>
    <name evidence="10" type="ORF">TSG867_LOCUS24205</name>
    <name evidence="8" type="ORF">UJA718_LOCUS24114</name>
</gene>
<dbReference type="Gene3D" id="3.40.50.300">
    <property type="entry name" value="P-loop containing nucleotide triphosphate hydrolases"/>
    <property type="match status" value="1"/>
</dbReference>
<evidence type="ECO:0000313" key="11">
    <source>
        <dbReference type="EMBL" id="CAF4817278.1"/>
    </source>
</evidence>
<comment type="similarity">
    <text evidence="1">Belongs to the sulfotransferase 1 family.</text>
</comment>
<evidence type="ECO:0000313" key="10">
    <source>
        <dbReference type="EMBL" id="CAF4544360.1"/>
    </source>
</evidence>
<dbReference type="Proteomes" id="UP000663825">
    <property type="component" value="Unassembled WGS sequence"/>
</dbReference>
<dbReference type="AlphaFoldDB" id="A0A818MNZ1"/>
<dbReference type="Proteomes" id="UP000663869">
    <property type="component" value="Unassembled WGS sequence"/>
</dbReference>
<dbReference type="EMBL" id="CAJOBR010005423">
    <property type="protein sequence ID" value="CAF4817278.1"/>
    <property type="molecule type" value="Genomic_DNA"/>
</dbReference>
<keyword evidence="2" id="KW-0808">Transferase</keyword>
<dbReference type="EMBL" id="CAJNYD010002124">
    <property type="protein sequence ID" value="CAF3393696.1"/>
    <property type="molecule type" value="Genomic_DNA"/>
</dbReference>
<evidence type="ECO:0000256" key="2">
    <source>
        <dbReference type="ARBA" id="ARBA00022679"/>
    </source>
</evidence>
<dbReference type="GO" id="GO:0008146">
    <property type="term" value="F:sulfotransferase activity"/>
    <property type="evidence" value="ECO:0007669"/>
    <property type="project" value="InterPro"/>
</dbReference>
<keyword evidence="13" id="KW-1185">Reference proteome</keyword>
<sequence>MTDQHLNFQMVDGIPIHIMWNPDSFSSALQYKARPDDIFIDTYPKSGTTWMEVILYSLLNGGKVFDDNMADFFARTPYLDVLGRKGMDNMYRPCTIKTHIPLSRIPYHENAKYICVVRNPKDVSVSFYQFFFNPLEFQGKQKDFDEFVEEFINGNVIYGSYFEHLRAVWQHKNDTNVFLTSYEEMIRDLPSVVRRLADFMNIELTDDLVERIVTYSSFNYMKERFDDTYEKQARIALADESVDAPWPMDKTSLEYIHYMRRVRQGGVGKWRSMMTDEQAERIDKSFAEKFPDMHEVQKLF</sequence>
<protein>
    <recommendedName>
        <fullName evidence="3">Sulfotransferase domain-containing protein</fullName>
    </recommendedName>
</protein>
<evidence type="ECO:0000313" key="9">
    <source>
        <dbReference type="EMBL" id="CAF4527648.1"/>
    </source>
</evidence>
<dbReference type="SUPFAM" id="SSF52540">
    <property type="entry name" value="P-loop containing nucleoside triphosphate hydrolases"/>
    <property type="match status" value="1"/>
</dbReference>
<dbReference type="InterPro" id="IPR027417">
    <property type="entry name" value="P-loop_NTPase"/>
</dbReference>
<dbReference type="PANTHER" id="PTHR11783">
    <property type="entry name" value="SULFOTRANSFERASE SULT"/>
    <property type="match status" value="1"/>
</dbReference>
<dbReference type="Proteomes" id="UP000663862">
    <property type="component" value="Unassembled WGS sequence"/>
</dbReference>
<evidence type="ECO:0000313" key="8">
    <source>
        <dbReference type="EMBL" id="CAF4469948.1"/>
    </source>
</evidence>
<dbReference type="EMBL" id="CAJNYT010001119">
    <property type="protein sequence ID" value="CAF3396491.1"/>
    <property type="molecule type" value="Genomic_DNA"/>
</dbReference>
<evidence type="ECO:0000313" key="12">
    <source>
        <dbReference type="Proteomes" id="UP000663869"/>
    </source>
</evidence>
<feature type="domain" description="Sulfotransferase" evidence="3">
    <location>
        <begin position="35"/>
        <end position="292"/>
    </location>
</feature>
<evidence type="ECO:0000256" key="1">
    <source>
        <dbReference type="ARBA" id="ARBA00005771"/>
    </source>
</evidence>
<reference evidence="7" key="1">
    <citation type="submission" date="2021-02" db="EMBL/GenBank/DDBJ databases">
        <authorList>
            <person name="Nowell W R."/>
        </authorList>
    </citation>
    <scope>NUCLEOTIDE SEQUENCE</scope>
</reference>
<evidence type="ECO:0000313" key="13">
    <source>
        <dbReference type="Proteomes" id="UP000663873"/>
    </source>
</evidence>
<dbReference type="EMBL" id="CAJOBQ010002186">
    <property type="protein sequence ID" value="CAF4544360.1"/>
    <property type="molecule type" value="Genomic_DNA"/>
</dbReference>
<dbReference type="EMBL" id="CAJOBO010004694">
    <property type="protein sequence ID" value="CAF4527648.1"/>
    <property type="molecule type" value="Genomic_DNA"/>
</dbReference>
<dbReference type="Proteomes" id="UP000663873">
    <property type="component" value="Unassembled WGS sequence"/>
</dbReference>
<evidence type="ECO:0000313" key="4">
    <source>
        <dbReference type="EMBL" id="CAF3261304.1"/>
    </source>
</evidence>
<dbReference type="InterPro" id="IPR000863">
    <property type="entry name" value="Sulfotransferase_dom"/>
</dbReference>
<dbReference type="EMBL" id="CAJNYU010002707">
    <property type="protein sequence ID" value="CAF3592302.1"/>
    <property type="molecule type" value="Genomic_DNA"/>
</dbReference>
<dbReference type="Pfam" id="PF00685">
    <property type="entry name" value="Sulfotransfer_1"/>
    <property type="match status" value="1"/>
</dbReference>
<dbReference type="EMBL" id="CAJOBP010005454">
    <property type="protein sequence ID" value="CAF4469948.1"/>
    <property type="molecule type" value="Genomic_DNA"/>
</dbReference>
<dbReference type="Proteomes" id="UP000663872">
    <property type="component" value="Unassembled WGS sequence"/>
</dbReference>
<dbReference type="EMBL" id="CAJNXB010002570">
    <property type="protein sequence ID" value="CAF3261304.1"/>
    <property type="molecule type" value="Genomic_DNA"/>
</dbReference>